<evidence type="ECO:0000256" key="1">
    <source>
        <dbReference type="SAM" id="Phobius"/>
    </source>
</evidence>
<dbReference type="EMBL" id="GGEC01061067">
    <property type="protein sequence ID" value="MBX41551.1"/>
    <property type="molecule type" value="Transcribed_RNA"/>
</dbReference>
<sequence length="36" mass="4336">MTFKFASNFQKIKPFILLSAVIYKLMTRLCYFKSRT</sequence>
<proteinExistence type="predicted"/>
<reference evidence="2" key="1">
    <citation type="submission" date="2018-02" db="EMBL/GenBank/DDBJ databases">
        <title>Rhizophora mucronata_Transcriptome.</title>
        <authorList>
            <person name="Meera S.P."/>
            <person name="Sreeshan A."/>
            <person name="Augustine A."/>
        </authorList>
    </citation>
    <scope>NUCLEOTIDE SEQUENCE</scope>
    <source>
        <tissue evidence="2">Leaf</tissue>
    </source>
</reference>
<evidence type="ECO:0000313" key="2">
    <source>
        <dbReference type="EMBL" id="MBX41551.1"/>
    </source>
</evidence>
<protein>
    <submittedName>
        <fullName evidence="2">Uncharacterized protein</fullName>
    </submittedName>
</protein>
<feature type="transmembrane region" description="Helical" evidence="1">
    <location>
        <begin position="12"/>
        <end position="31"/>
    </location>
</feature>
<dbReference type="AlphaFoldDB" id="A0A2P2NGE6"/>
<keyword evidence="1" id="KW-1133">Transmembrane helix</keyword>
<keyword evidence="1" id="KW-0472">Membrane</keyword>
<accession>A0A2P2NGE6</accession>
<organism evidence="2">
    <name type="scientific">Rhizophora mucronata</name>
    <name type="common">Asiatic mangrove</name>
    <dbReference type="NCBI Taxonomy" id="61149"/>
    <lineage>
        <taxon>Eukaryota</taxon>
        <taxon>Viridiplantae</taxon>
        <taxon>Streptophyta</taxon>
        <taxon>Embryophyta</taxon>
        <taxon>Tracheophyta</taxon>
        <taxon>Spermatophyta</taxon>
        <taxon>Magnoliopsida</taxon>
        <taxon>eudicotyledons</taxon>
        <taxon>Gunneridae</taxon>
        <taxon>Pentapetalae</taxon>
        <taxon>rosids</taxon>
        <taxon>fabids</taxon>
        <taxon>Malpighiales</taxon>
        <taxon>Rhizophoraceae</taxon>
        <taxon>Rhizophora</taxon>
    </lineage>
</organism>
<name>A0A2P2NGE6_RHIMU</name>
<keyword evidence="1" id="KW-0812">Transmembrane</keyword>